<sequence>MACLPSGRIGNNPAAAVVVRFDGGNWRRSSEYKKTSWSVTRTPSIAGWSSTISGRPAQMDRTEFINALPTVLLDAIAKLWANHYRGLNNILAHLSTSDWSARFSRETTGSDVLFQAAYEGLQGSSTPSTHPVRAELSRLAALIIGYAVQNEDVFSTAYCLVLLSRQLHTQLSRQESVGLSSLSRDANLDKRFRVDLKSNIYLCLISASRPIQDRQKELENRNQSKVPVPAELLLNLVQIDLEFVLLIPFIGTFYCLGIH</sequence>
<gene>
    <name evidence="1" type="ORF">BDR25DRAFT_355277</name>
</gene>
<reference evidence="1" key="1">
    <citation type="journal article" date="2020" name="Stud. Mycol.">
        <title>101 Dothideomycetes genomes: a test case for predicting lifestyles and emergence of pathogens.</title>
        <authorList>
            <person name="Haridas S."/>
            <person name="Albert R."/>
            <person name="Binder M."/>
            <person name="Bloem J."/>
            <person name="Labutti K."/>
            <person name="Salamov A."/>
            <person name="Andreopoulos B."/>
            <person name="Baker S."/>
            <person name="Barry K."/>
            <person name="Bills G."/>
            <person name="Bluhm B."/>
            <person name="Cannon C."/>
            <person name="Castanera R."/>
            <person name="Culley D."/>
            <person name="Daum C."/>
            <person name="Ezra D."/>
            <person name="Gonzalez J."/>
            <person name="Henrissat B."/>
            <person name="Kuo A."/>
            <person name="Liang C."/>
            <person name="Lipzen A."/>
            <person name="Lutzoni F."/>
            <person name="Magnuson J."/>
            <person name="Mondo S."/>
            <person name="Nolan M."/>
            <person name="Ohm R."/>
            <person name="Pangilinan J."/>
            <person name="Park H.-J."/>
            <person name="Ramirez L."/>
            <person name="Alfaro M."/>
            <person name="Sun H."/>
            <person name="Tritt A."/>
            <person name="Yoshinaga Y."/>
            <person name="Zwiers L.-H."/>
            <person name="Turgeon B."/>
            <person name="Goodwin S."/>
            <person name="Spatafora J."/>
            <person name="Crous P."/>
            <person name="Grigoriev I."/>
        </authorList>
    </citation>
    <scope>NUCLEOTIDE SEQUENCE</scope>
    <source>
        <strain evidence="1">ATCC 200398</strain>
    </source>
</reference>
<organism evidence="1 2">
    <name type="scientific">Lindgomyces ingoldianus</name>
    <dbReference type="NCBI Taxonomy" id="673940"/>
    <lineage>
        <taxon>Eukaryota</taxon>
        <taxon>Fungi</taxon>
        <taxon>Dikarya</taxon>
        <taxon>Ascomycota</taxon>
        <taxon>Pezizomycotina</taxon>
        <taxon>Dothideomycetes</taxon>
        <taxon>Pleosporomycetidae</taxon>
        <taxon>Pleosporales</taxon>
        <taxon>Lindgomycetaceae</taxon>
        <taxon>Lindgomyces</taxon>
    </lineage>
</organism>
<protein>
    <submittedName>
        <fullName evidence="1">Uncharacterized protein</fullName>
    </submittedName>
</protein>
<proteinExistence type="predicted"/>
<evidence type="ECO:0000313" key="2">
    <source>
        <dbReference type="Proteomes" id="UP000799755"/>
    </source>
</evidence>
<evidence type="ECO:0000313" key="1">
    <source>
        <dbReference type="EMBL" id="KAF2470797.1"/>
    </source>
</evidence>
<dbReference type="Proteomes" id="UP000799755">
    <property type="component" value="Unassembled WGS sequence"/>
</dbReference>
<dbReference type="EMBL" id="MU003507">
    <property type="protein sequence ID" value="KAF2470797.1"/>
    <property type="molecule type" value="Genomic_DNA"/>
</dbReference>
<comment type="caution">
    <text evidence="1">The sequence shown here is derived from an EMBL/GenBank/DDBJ whole genome shotgun (WGS) entry which is preliminary data.</text>
</comment>
<keyword evidence="2" id="KW-1185">Reference proteome</keyword>
<accession>A0ACB6QXI5</accession>
<name>A0ACB6QXI5_9PLEO</name>